<gene>
    <name evidence="10" type="ORF">B0J12DRAFT_651887</name>
</gene>
<reference evidence="10 11" key="1">
    <citation type="journal article" date="2021" name="Nat. Commun.">
        <title>Genetic determinants of endophytism in the Arabidopsis root mycobiome.</title>
        <authorList>
            <person name="Mesny F."/>
            <person name="Miyauchi S."/>
            <person name="Thiergart T."/>
            <person name="Pickel B."/>
            <person name="Atanasova L."/>
            <person name="Karlsson M."/>
            <person name="Huettel B."/>
            <person name="Barry K.W."/>
            <person name="Haridas S."/>
            <person name="Chen C."/>
            <person name="Bauer D."/>
            <person name="Andreopoulos W."/>
            <person name="Pangilinan J."/>
            <person name="LaButti K."/>
            <person name="Riley R."/>
            <person name="Lipzen A."/>
            <person name="Clum A."/>
            <person name="Drula E."/>
            <person name="Henrissat B."/>
            <person name="Kohler A."/>
            <person name="Grigoriev I.V."/>
            <person name="Martin F.M."/>
            <person name="Hacquard S."/>
        </authorList>
    </citation>
    <scope>NUCLEOTIDE SEQUENCE [LARGE SCALE GENOMIC DNA]</scope>
    <source>
        <strain evidence="10 11">MPI-SDFR-AT-0080</strain>
    </source>
</reference>
<sequence>MSTPRLTFLYPRFIRPFLISEAGVYPSCSPASRAGVKRRSTRQGHSACRRTTIEGGPVRAFGTSARSDQPPGPVQRYGTANEPVPPPQGSSGSATASGGGDAAKPKKAEDINKAVNGKAGKTKALDVANSDASAAVGAAAAAAAAASAPETSSEQPQHQGPVQDHNAPPKGASPTIFETSSQGAAPNSPPKPAPAAVNKGTEAESNPLEAVLRMPPPSSRTVHLTTPRYVHHFDTWSLVKQLAASGFSENQSITLMKAIRAQLNDNMELARAGLVGKSDVENETYLFRAACSELRTEVGNNRKAENERMSTQRNQLQHEVDILGQRLGQDTSHLKEEVKGMFDDRKMAVRMEQKTMESKIQELNYKITVALNSDARSEVEGLRWIITRRAVTALVVVAVAILATLRFSSYMTRTQALERKKSMSTGGATGGAAADQQEAQGNQATAGSGNTGIQGNGGMESGMGVWVETPVVKALGGQGAGDGVMASEGGVSLG</sequence>
<feature type="compositionally biased region" description="Gly residues" evidence="8">
    <location>
        <begin position="449"/>
        <end position="460"/>
    </location>
</feature>
<comment type="caution">
    <text evidence="10">The sequence shown here is derived from an EMBL/GenBank/DDBJ whole genome shotgun (WGS) entry which is preliminary data.</text>
</comment>
<feature type="transmembrane region" description="Helical" evidence="9">
    <location>
        <begin position="390"/>
        <end position="411"/>
    </location>
</feature>
<dbReference type="EMBL" id="JAGTJR010000006">
    <property type="protein sequence ID" value="KAH7058899.1"/>
    <property type="molecule type" value="Genomic_DNA"/>
</dbReference>
<accession>A0ABQ8GKG5</accession>
<dbReference type="Gene3D" id="1.20.5.340">
    <property type="match status" value="1"/>
</dbReference>
<keyword evidence="5" id="KW-0175">Coiled coil</keyword>
<evidence type="ECO:0000256" key="2">
    <source>
        <dbReference type="ARBA" id="ARBA00004370"/>
    </source>
</evidence>
<dbReference type="InterPro" id="IPR024461">
    <property type="entry name" value="CCDC90-like"/>
</dbReference>
<evidence type="ECO:0000256" key="3">
    <source>
        <dbReference type="ARBA" id="ARBA00022692"/>
    </source>
</evidence>
<comment type="subcellular location">
    <subcellularLocation>
        <location evidence="2">Membrane</location>
    </subcellularLocation>
    <subcellularLocation>
        <location evidence="1">Mitochondrion</location>
    </subcellularLocation>
</comment>
<protein>
    <submittedName>
        <fullName evidence="10">Uncharacterized protein</fullName>
    </submittedName>
</protein>
<dbReference type="PANTHER" id="PTHR14360:SF12">
    <property type="entry name" value="MOZ PROTEIN REPRESENTS A CHROMATIN-ASSOCIATED ACETYLTRANSFERASE"/>
    <property type="match status" value="1"/>
</dbReference>
<feature type="compositionally biased region" description="Polar residues" evidence="8">
    <location>
        <begin position="149"/>
        <end position="160"/>
    </location>
</feature>
<name>A0ABQ8GKG5_9PEZI</name>
<keyword evidence="7 9" id="KW-0472">Membrane</keyword>
<evidence type="ECO:0000313" key="10">
    <source>
        <dbReference type="EMBL" id="KAH7058899.1"/>
    </source>
</evidence>
<evidence type="ECO:0000313" key="11">
    <source>
        <dbReference type="Proteomes" id="UP000774617"/>
    </source>
</evidence>
<dbReference type="PANTHER" id="PTHR14360">
    <property type="entry name" value="PROTEIN FMP32, MITOCHONDRIAL"/>
    <property type="match status" value="1"/>
</dbReference>
<feature type="region of interest" description="Disordered" evidence="8">
    <location>
        <begin position="28"/>
        <end position="108"/>
    </location>
</feature>
<proteinExistence type="predicted"/>
<keyword evidence="11" id="KW-1185">Reference proteome</keyword>
<evidence type="ECO:0000256" key="4">
    <source>
        <dbReference type="ARBA" id="ARBA00022989"/>
    </source>
</evidence>
<evidence type="ECO:0000256" key="8">
    <source>
        <dbReference type="SAM" id="MobiDB-lite"/>
    </source>
</evidence>
<organism evidence="10 11">
    <name type="scientific">Macrophomina phaseolina</name>
    <dbReference type="NCBI Taxonomy" id="35725"/>
    <lineage>
        <taxon>Eukaryota</taxon>
        <taxon>Fungi</taxon>
        <taxon>Dikarya</taxon>
        <taxon>Ascomycota</taxon>
        <taxon>Pezizomycotina</taxon>
        <taxon>Dothideomycetes</taxon>
        <taxon>Dothideomycetes incertae sedis</taxon>
        <taxon>Botryosphaeriales</taxon>
        <taxon>Botryosphaeriaceae</taxon>
        <taxon>Macrophomina</taxon>
    </lineage>
</organism>
<evidence type="ECO:0000256" key="6">
    <source>
        <dbReference type="ARBA" id="ARBA00023128"/>
    </source>
</evidence>
<feature type="region of interest" description="Disordered" evidence="8">
    <location>
        <begin position="146"/>
        <end position="202"/>
    </location>
</feature>
<evidence type="ECO:0000256" key="1">
    <source>
        <dbReference type="ARBA" id="ARBA00004173"/>
    </source>
</evidence>
<feature type="compositionally biased region" description="Low complexity" evidence="8">
    <location>
        <begin position="431"/>
        <end position="448"/>
    </location>
</feature>
<feature type="region of interest" description="Disordered" evidence="8">
    <location>
        <begin position="421"/>
        <end position="460"/>
    </location>
</feature>
<evidence type="ECO:0000256" key="7">
    <source>
        <dbReference type="ARBA" id="ARBA00023136"/>
    </source>
</evidence>
<keyword evidence="3 9" id="KW-0812">Transmembrane</keyword>
<keyword evidence="4 9" id="KW-1133">Transmembrane helix</keyword>
<dbReference type="Pfam" id="PF07798">
    <property type="entry name" value="CCDC90-like"/>
    <property type="match status" value="1"/>
</dbReference>
<evidence type="ECO:0000256" key="5">
    <source>
        <dbReference type="ARBA" id="ARBA00023054"/>
    </source>
</evidence>
<evidence type="ECO:0000256" key="9">
    <source>
        <dbReference type="SAM" id="Phobius"/>
    </source>
</evidence>
<keyword evidence="6" id="KW-0496">Mitochondrion</keyword>
<dbReference type="Proteomes" id="UP000774617">
    <property type="component" value="Unassembled WGS sequence"/>
</dbReference>